<sequence length="276" mass="30329">MVARVSAVERSIQILRAFESRDEYSLTELVALLSLNKSTAYGILQTLTDYRFLTRDPQTLRYRLGPALIRLGHLADEQTEVRGIARSHLELLVQKIRKSVLLGTLNEDRITIIDKVDPVGVLHVSAAIGQQIPFSAGSFGRVFLAWLPEERVDYLIETYGLEAFTQSSITDPDAYKEELARVRECGYAVDDTEEYLPGVRAVSVPLSNADGVVAALTVVGFTSRSGNQPGEHAIKAALRAGREISEQLGGDESRADPDPSDKRADLQRSPGTPHDV</sequence>
<evidence type="ECO:0000256" key="1">
    <source>
        <dbReference type="ARBA" id="ARBA00023015"/>
    </source>
</evidence>
<keyword evidence="1" id="KW-0805">Transcription regulation</keyword>
<evidence type="ECO:0000259" key="5">
    <source>
        <dbReference type="PROSITE" id="PS51077"/>
    </source>
</evidence>
<feature type="domain" description="HTH iclR-type" evidence="5">
    <location>
        <begin position="5"/>
        <end position="66"/>
    </location>
</feature>
<protein>
    <recommendedName>
        <fullName evidence="8">Transcriptional regulator, IclR family</fullName>
    </recommendedName>
</protein>
<dbReference type="SMART" id="SM00346">
    <property type="entry name" value="HTH_ICLR"/>
    <property type="match status" value="1"/>
</dbReference>
<reference evidence="7" key="1">
    <citation type="submission" date="2018-06" db="EMBL/GenBank/DDBJ databases">
        <authorList>
            <person name="Zhirakovskaya E."/>
        </authorList>
    </citation>
    <scope>NUCLEOTIDE SEQUENCE</scope>
</reference>
<dbReference type="PANTHER" id="PTHR30136:SF35">
    <property type="entry name" value="HTH-TYPE TRANSCRIPTIONAL REGULATOR RV1719"/>
    <property type="match status" value="1"/>
</dbReference>
<name>A0A3B0SHQ8_9ZZZZ</name>
<feature type="compositionally biased region" description="Basic and acidic residues" evidence="4">
    <location>
        <begin position="240"/>
        <end position="266"/>
    </location>
</feature>
<dbReference type="GO" id="GO:0003677">
    <property type="term" value="F:DNA binding"/>
    <property type="evidence" value="ECO:0007669"/>
    <property type="project" value="UniProtKB-KW"/>
</dbReference>
<dbReference type="InterPro" id="IPR036390">
    <property type="entry name" value="WH_DNA-bd_sf"/>
</dbReference>
<gene>
    <name evidence="7" type="ORF">MNBD_ACTINO02-2520</name>
</gene>
<accession>A0A3B0SHQ8</accession>
<dbReference type="PROSITE" id="PS51078">
    <property type="entry name" value="ICLR_ED"/>
    <property type="match status" value="1"/>
</dbReference>
<dbReference type="PROSITE" id="PS51077">
    <property type="entry name" value="HTH_ICLR"/>
    <property type="match status" value="1"/>
</dbReference>
<dbReference type="Pfam" id="PF01614">
    <property type="entry name" value="IclR_C"/>
    <property type="match status" value="1"/>
</dbReference>
<evidence type="ECO:0000256" key="2">
    <source>
        <dbReference type="ARBA" id="ARBA00023125"/>
    </source>
</evidence>
<dbReference type="InterPro" id="IPR050707">
    <property type="entry name" value="HTH_MetabolicPath_Reg"/>
</dbReference>
<dbReference type="InterPro" id="IPR029016">
    <property type="entry name" value="GAF-like_dom_sf"/>
</dbReference>
<dbReference type="InterPro" id="IPR036388">
    <property type="entry name" value="WH-like_DNA-bd_sf"/>
</dbReference>
<proteinExistence type="predicted"/>
<evidence type="ECO:0000259" key="6">
    <source>
        <dbReference type="PROSITE" id="PS51078"/>
    </source>
</evidence>
<keyword evidence="3" id="KW-0804">Transcription</keyword>
<evidence type="ECO:0008006" key="8">
    <source>
        <dbReference type="Google" id="ProtNLM"/>
    </source>
</evidence>
<dbReference type="InterPro" id="IPR014757">
    <property type="entry name" value="Tscrpt_reg_IclR_C"/>
</dbReference>
<dbReference type="InterPro" id="IPR005471">
    <property type="entry name" value="Tscrpt_reg_IclR_N"/>
</dbReference>
<evidence type="ECO:0000256" key="4">
    <source>
        <dbReference type="SAM" id="MobiDB-lite"/>
    </source>
</evidence>
<feature type="region of interest" description="Disordered" evidence="4">
    <location>
        <begin position="237"/>
        <end position="276"/>
    </location>
</feature>
<keyword evidence="2" id="KW-0238">DNA-binding</keyword>
<dbReference type="Gene3D" id="1.10.10.10">
    <property type="entry name" value="Winged helix-like DNA-binding domain superfamily/Winged helix DNA-binding domain"/>
    <property type="match status" value="1"/>
</dbReference>
<dbReference type="SUPFAM" id="SSF55781">
    <property type="entry name" value="GAF domain-like"/>
    <property type="match status" value="1"/>
</dbReference>
<dbReference type="PANTHER" id="PTHR30136">
    <property type="entry name" value="HELIX-TURN-HELIX TRANSCRIPTIONAL REGULATOR, ICLR FAMILY"/>
    <property type="match status" value="1"/>
</dbReference>
<feature type="domain" description="IclR-ED" evidence="6">
    <location>
        <begin position="67"/>
        <end position="250"/>
    </location>
</feature>
<evidence type="ECO:0000256" key="3">
    <source>
        <dbReference type="ARBA" id="ARBA00023163"/>
    </source>
</evidence>
<evidence type="ECO:0000313" key="7">
    <source>
        <dbReference type="EMBL" id="VAW03900.1"/>
    </source>
</evidence>
<dbReference type="EMBL" id="UOEK01000272">
    <property type="protein sequence ID" value="VAW03900.1"/>
    <property type="molecule type" value="Genomic_DNA"/>
</dbReference>
<dbReference type="GO" id="GO:0003700">
    <property type="term" value="F:DNA-binding transcription factor activity"/>
    <property type="evidence" value="ECO:0007669"/>
    <property type="project" value="TreeGrafter"/>
</dbReference>
<dbReference type="GO" id="GO:0045892">
    <property type="term" value="P:negative regulation of DNA-templated transcription"/>
    <property type="evidence" value="ECO:0007669"/>
    <property type="project" value="TreeGrafter"/>
</dbReference>
<dbReference type="Pfam" id="PF09339">
    <property type="entry name" value="HTH_IclR"/>
    <property type="match status" value="1"/>
</dbReference>
<dbReference type="AlphaFoldDB" id="A0A3B0SHQ8"/>
<dbReference type="SUPFAM" id="SSF46785">
    <property type="entry name" value="Winged helix' DNA-binding domain"/>
    <property type="match status" value="1"/>
</dbReference>
<organism evidence="7">
    <name type="scientific">hydrothermal vent metagenome</name>
    <dbReference type="NCBI Taxonomy" id="652676"/>
    <lineage>
        <taxon>unclassified sequences</taxon>
        <taxon>metagenomes</taxon>
        <taxon>ecological metagenomes</taxon>
    </lineage>
</organism>
<dbReference type="Gene3D" id="3.30.450.40">
    <property type="match status" value="1"/>
</dbReference>